<feature type="transmembrane region" description="Helical" evidence="3">
    <location>
        <begin position="179"/>
        <end position="197"/>
    </location>
</feature>
<evidence type="ECO:0000256" key="2">
    <source>
        <dbReference type="ARBA" id="ARBA00023136"/>
    </source>
</evidence>
<dbReference type="EMBL" id="JAAZIL010000016">
    <property type="protein sequence ID" value="NLZ24256.1"/>
    <property type="molecule type" value="Genomic_DNA"/>
</dbReference>
<dbReference type="InterPro" id="IPR043130">
    <property type="entry name" value="CDP-OH_PTrfase_TM_dom"/>
</dbReference>
<dbReference type="InterPro" id="IPR000462">
    <property type="entry name" value="CDP-OH_P_trans"/>
</dbReference>
<keyword evidence="3" id="KW-0812">Transmembrane</keyword>
<dbReference type="PANTHER" id="PTHR10414">
    <property type="entry name" value="ETHANOLAMINEPHOSPHOTRANSFERASE"/>
    <property type="match status" value="1"/>
</dbReference>
<comment type="caution">
    <text evidence="4">The sequence shown here is derived from an EMBL/GenBank/DDBJ whole genome shotgun (WGS) entry which is preliminary data.</text>
</comment>
<dbReference type="Proteomes" id="UP000564033">
    <property type="component" value="Unassembled WGS sequence"/>
</dbReference>
<evidence type="ECO:0000313" key="4">
    <source>
        <dbReference type="EMBL" id="NLZ24256.1"/>
    </source>
</evidence>
<name>A0A847VCH8_9BACT</name>
<dbReference type="GO" id="GO:0016780">
    <property type="term" value="F:phosphotransferase activity, for other substituted phosphate groups"/>
    <property type="evidence" value="ECO:0007669"/>
    <property type="project" value="InterPro"/>
</dbReference>
<keyword evidence="3" id="KW-1133">Transmembrane helix</keyword>
<dbReference type="AlphaFoldDB" id="A0A847VCH8"/>
<dbReference type="Pfam" id="PF01066">
    <property type="entry name" value="CDP-OH_P_transf"/>
    <property type="match status" value="1"/>
</dbReference>
<sequence length="281" mass="33066">MFNKDKKRKRKKEESKEYNLFDAKSLDEFIEALTLGFSKTFEKEVKEQLRKLRIEYRRDDQNAINTGITANVEEKAKEWICPRIPEWVNPDMLTLLGVFAAVMIAFGFVYGFFNRYYLILVVVGLFLHWFGDSFDGSLARYRKKTRPNYGYYIDHVVDSIALFILGLGLGLSGFVKIEIAFLFVIMYLILMIHVELVTYVQNEFKYSFGLIGPTEIRIIGVIFTIIMFFMPVKYFDVYGHYLTQYDYAVLFTSVIMFLVIIFSIITKGVELDKIDRKKWRD</sequence>
<dbReference type="GO" id="GO:0008654">
    <property type="term" value="P:phospholipid biosynthetic process"/>
    <property type="evidence" value="ECO:0007669"/>
    <property type="project" value="InterPro"/>
</dbReference>
<dbReference type="GO" id="GO:0016020">
    <property type="term" value="C:membrane"/>
    <property type="evidence" value="ECO:0007669"/>
    <property type="project" value="UniProtKB-SubCell"/>
</dbReference>
<feature type="transmembrane region" description="Helical" evidence="3">
    <location>
        <begin position="152"/>
        <end position="173"/>
    </location>
</feature>
<feature type="transmembrane region" description="Helical" evidence="3">
    <location>
        <begin position="116"/>
        <end position="131"/>
    </location>
</feature>
<proteinExistence type="predicted"/>
<dbReference type="InterPro" id="IPR014472">
    <property type="entry name" value="CHOPT"/>
</dbReference>
<dbReference type="Gene3D" id="1.20.120.1760">
    <property type="match status" value="1"/>
</dbReference>
<comment type="subcellular location">
    <subcellularLocation>
        <location evidence="1">Membrane</location>
    </subcellularLocation>
</comment>
<evidence type="ECO:0000256" key="3">
    <source>
        <dbReference type="SAM" id="Phobius"/>
    </source>
</evidence>
<feature type="transmembrane region" description="Helical" evidence="3">
    <location>
        <begin position="92"/>
        <end position="110"/>
    </location>
</feature>
<evidence type="ECO:0008006" key="6">
    <source>
        <dbReference type="Google" id="ProtNLM"/>
    </source>
</evidence>
<protein>
    <recommendedName>
        <fullName evidence="6">CDP-alcohol phosphatidyltransferase family protein</fullName>
    </recommendedName>
</protein>
<organism evidence="4 5">
    <name type="scientific">Candidatus Dojkabacteria bacterium</name>
    <dbReference type="NCBI Taxonomy" id="2099670"/>
    <lineage>
        <taxon>Bacteria</taxon>
        <taxon>Candidatus Dojkabacteria</taxon>
    </lineage>
</organism>
<dbReference type="PANTHER" id="PTHR10414:SF37">
    <property type="entry name" value="BB IN A BOXCAR, ISOFORM C"/>
    <property type="match status" value="1"/>
</dbReference>
<evidence type="ECO:0000256" key="1">
    <source>
        <dbReference type="ARBA" id="ARBA00004370"/>
    </source>
</evidence>
<accession>A0A847VCH8</accession>
<reference evidence="4 5" key="1">
    <citation type="journal article" date="2020" name="Biotechnol. Biofuels">
        <title>New insights from the biogas microbiome by comprehensive genome-resolved metagenomics of nearly 1600 species originating from multiple anaerobic digesters.</title>
        <authorList>
            <person name="Campanaro S."/>
            <person name="Treu L."/>
            <person name="Rodriguez-R L.M."/>
            <person name="Kovalovszki A."/>
            <person name="Ziels R.M."/>
            <person name="Maus I."/>
            <person name="Zhu X."/>
            <person name="Kougias P.G."/>
            <person name="Basile A."/>
            <person name="Luo G."/>
            <person name="Schluter A."/>
            <person name="Konstantinidis K.T."/>
            <person name="Angelidaki I."/>
        </authorList>
    </citation>
    <scope>NUCLEOTIDE SEQUENCE [LARGE SCALE GENOMIC DNA]</scope>
    <source>
        <strain evidence="4">AS19jrsBPTG_9</strain>
    </source>
</reference>
<feature type="transmembrane region" description="Helical" evidence="3">
    <location>
        <begin position="247"/>
        <end position="269"/>
    </location>
</feature>
<keyword evidence="2 3" id="KW-0472">Membrane</keyword>
<gene>
    <name evidence="4" type="ORF">GX888_00705</name>
</gene>
<evidence type="ECO:0000313" key="5">
    <source>
        <dbReference type="Proteomes" id="UP000564033"/>
    </source>
</evidence>